<name>A0ACC0MIQ6_RHOML</name>
<evidence type="ECO:0000313" key="2">
    <source>
        <dbReference type="Proteomes" id="UP001062846"/>
    </source>
</evidence>
<evidence type="ECO:0000313" key="1">
    <source>
        <dbReference type="EMBL" id="KAI8540484.1"/>
    </source>
</evidence>
<gene>
    <name evidence="1" type="ORF">RHMOL_Rhmol09G0267400</name>
</gene>
<organism evidence="1 2">
    <name type="scientific">Rhododendron molle</name>
    <name type="common">Chinese azalea</name>
    <name type="synonym">Azalea mollis</name>
    <dbReference type="NCBI Taxonomy" id="49168"/>
    <lineage>
        <taxon>Eukaryota</taxon>
        <taxon>Viridiplantae</taxon>
        <taxon>Streptophyta</taxon>
        <taxon>Embryophyta</taxon>
        <taxon>Tracheophyta</taxon>
        <taxon>Spermatophyta</taxon>
        <taxon>Magnoliopsida</taxon>
        <taxon>eudicotyledons</taxon>
        <taxon>Gunneridae</taxon>
        <taxon>Pentapetalae</taxon>
        <taxon>asterids</taxon>
        <taxon>Ericales</taxon>
        <taxon>Ericaceae</taxon>
        <taxon>Ericoideae</taxon>
        <taxon>Rhodoreae</taxon>
        <taxon>Rhododendron</taxon>
    </lineage>
</organism>
<dbReference type="Proteomes" id="UP001062846">
    <property type="component" value="Chromosome 9"/>
</dbReference>
<accession>A0ACC0MIQ6</accession>
<protein>
    <submittedName>
        <fullName evidence="1">Uncharacterized protein</fullName>
    </submittedName>
</protein>
<dbReference type="EMBL" id="CM046396">
    <property type="protein sequence ID" value="KAI8540484.1"/>
    <property type="molecule type" value="Genomic_DNA"/>
</dbReference>
<reference evidence="1" key="1">
    <citation type="submission" date="2022-02" db="EMBL/GenBank/DDBJ databases">
        <title>Plant Genome Project.</title>
        <authorList>
            <person name="Zhang R.-G."/>
        </authorList>
    </citation>
    <scope>NUCLEOTIDE SEQUENCE</scope>
    <source>
        <strain evidence="1">AT1</strain>
    </source>
</reference>
<comment type="caution">
    <text evidence="1">The sequence shown here is derived from an EMBL/GenBank/DDBJ whole genome shotgun (WGS) entry which is preliminary data.</text>
</comment>
<proteinExistence type="predicted"/>
<sequence length="160" mass="18762">MGCLCSKTKRHPGYYEKHTVLAAETPFKKLTSSITHDGLIHKEEFQLALFKSRKTKNLLADRVFDLFDVKHNGVSLGNLFVHWVSFTQMHLWQSKLNLHLNCMIFDKLGTLSKKRQDFQTIYLHLFEKDLSLRFPSFVARSESEESELFTPNRIEEIRSE</sequence>
<keyword evidence="2" id="KW-1185">Reference proteome</keyword>